<keyword evidence="1" id="KW-0812">Transmembrane</keyword>
<dbReference type="RefSeq" id="WP_132529135.1">
    <property type="nucleotide sequence ID" value="NZ_BMJO01000001.1"/>
</dbReference>
<gene>
    <name evidence="3" type="ORF">EV200_101406</name>
    <name evidence="2" type="ORF">GCM10011413_06460</name>
</gene>
<feature type="transmembrane region" description="Helical" evidence="1">
    <location>
        <begin position="20"/>
        <end position="39"/>
    </location>
</feature>
<name>A0A4R2HMH9_9SPHI</name>
<organism evidence="3 4">
    <name type="scientific">Pedobacter psychrotolerans</name>
    <dbReference type="NCBI Taxonomy" id="1843235"/>
    <lineage>
        <taxon>Bacteria</taxon>
        <taxon>Pseudomonadati</taxon>
        <taxon>Bacteroidota</taxon>
        <taxon>Sphingobacteriia</taxon>
        <taxon>Sphingobacteriales</taxon>
        <taxon>Sphingobacteriaceae</taxon>
        <taxon>Pedobacter</taxon>
    </lineage>
</organism>
<dbReference type="AlphaFoldDB" id="A0A4R2HMH9"/>
<sequence>MRIWLNKYFGFSKSEFNGLIILLFILFLLKIVPYLYIYFKPIEKDPPNLLVQIQKIKLTDDRNFNSEEEANGLVSSKRAENLFKFDPNTLNIEGWQSLGLSFKQAKSIVNYTGKGGKFYKPEDLKKMYVISPARYMRLMPYVQIKKNITAYPHEDLVYEKKVYLKKPLQIIDINTADSAQLDEVKGIGGAFATRILKYRERLGGFHKKEQLMEVYGLDSVKYNEIKDQISMSTVALKSININTAVFTDLKANPYLSYKQINAIIQYRKQHGNYTHISDLKKIAILNQKVIDQIAPYLSF</sequence>
<keyword evidence="5" id="KW-1185">Reference proteome</keyword>
<dbReference type="InterPro" id="IPR010994">
    <property type="entry name" value="RuvA_2-like"/>
</dbReference>
<reference evidence="2" key="1">
    <citation type="journal article" date="2014" name="Int. J. Syst. Evol. Microbiol.">
        <title>Complete genome of a new Firmicutes species belonging to the dominant human colonic microbiota ('Ruminococcus bicirculans') reveals two chromosomes and a selective capacity to utilize plant glucans.</title>
        <authorList>
            <consortium name="NISC Comparative Sequencing Program"/>
            <person name="Wegmann U."/>
            <person name="Louis P."/>
            <person name="Goesmann A."/>
            <person name="Henrissat B."/>
            <person name="Duncan S.H."/>
            <person name="Flint H.J."/>
        </authorList>
    </citation>
    <scope>NUCLEOTIDE SEQUENCE</scope>
    <source>
        <strain evidence="2">CGMCC 1.15644</strain>
    </source>
</reference>
<dbReference type="PANTHER" id="PTHR21180">
    <property type="entry name" value="ENDONUCLEASE/EXONUCLEASE/PHOSPHATASE FAMILY DOMAIN-CONTAINING PROTEIN 1"/>
    <property type="match status" value="1"/>
</dbReference>
<dbReference type="Proteomes" id="UP000295684">
    <property type="component" value="Unassembled WGS sequence"/>
</dbReference>
<dbReference type="OrthoDB" id="981124at2"/>
<dbReference type="InterPro" id="IPR051675">
    <property type="entry name" value="Endo/Exo/Phosphatase_dom_1"/>
</dbReference>
<dbReference type="Proteomes" id="UP000622648">
    <property type="component" value="Unassembled WGS sequence"/>
</dbReference>
<keyword evidence="1" id="KW-1133">Transmembrane helix</keyword>
<comment type="caution">
    <text evidence="3">The sequence shown here is derived from an EMBL/GenBank/DDBJ whole genome shotgun (WGS) entry which is preliminary data.</text>
</comment>
<dbReference type="GO" id="GO:0015627">
    <property type="term" value="C:type II protein secretion system complex"/>
    <property type="evidence" value="ECO:0007669"/>
    <property type="project" value="TreeGrafter"/>
</dbReference>
<dbReference type="EMBL" id="SLWO01000001">
    <property type="protein sequence ID" value="TCO30965.1"/>
    <property type="molecule type" value="Genomic_DNA"/>
</dbReference>
<reference evidence="3 4" key="3">
    <citation type="submission" date="2019-03" db="EMBL/GenBank/DDBJ databases">
        <title>Genomic Encyclopedia of Type Strains, Phase IV (KMG-IV): sequencing the most valuable type-strain genomes for metagenomic binning, comparative biology and taxonomic classification.</title>
        <authorList>
            <person name="Goeker M."/>
        </authorList>
    </citation>
    <scope>NUCLEOTIDE SEQUENCE [LARGE SCALE GENOMIC DNA]</scope>
    <source>
        <strain evidence="3 4">DSM 103236</strain>
    </source>
</reference>
<accession>A0A4R2HMH9</accession>
<dbReference type="SUPFAM" id="SSF47781">
    <property type="entry name" value="RuvA domain 2-like"/>
    <property type="match status" value="3"/>
</dbReference>
<evidence type="ECO:0000313" key="3">
    <source>
        <dbReference type="EMBL" id="TCO30965.1"/>
    </source>
</evidence>
<dbReference type="GO" id="GO:0015628">
    <property type="term" value="P:protein secretion by the type II secretion system"/>
    <property type="evidence" value="ECO:0007669"/>
    <property type="project" value="TreeGrafter"/>
</dbReference>
<protein>
    <submittedName>
        <fullName evidence="3">Competence ComEA-like helix-hairpin-helix protein</fullName>
    </submittedName>
</protein>
<keyword evidence="1" id="KW-0472">Membrane</keyword>
<dbReference type="PANTHER" id="PTHR21180:SF32">
    <property type="entry name" value="ENDONUCLEASE_EXONUCLEASE_PHOSPHATASE FAMILY DOMAIN-CONTAINING PROTEIN 1"/>
    <property type="match status" value="1"/>
</dbReference>
<proteinExistence type="predicted"/>
<reference evidence="5" key="2">
    <citation type="journal article" date="2019" name="Int. J. Syst. Evol. Microbiol.">
        <title>The Global Catalogue of Microorganisms (GCM) 10K type strain sequencing project: providing services to taxonomists for standard genome sequencing and annotation.</title>
        <authorList>
            <consortium name="The Broad Institute Genomics Platform"/>
            <consortium name="The Broad Institute Genome Sequencing Center for Infectious Disease"/>
            <person name="Wu L."/>
            <person name="Ma J."/>
        </authorList>
    </citation>
    <scope>NUCLEOTIDE SEQUENCE [LARGE SCALE GENOMIC DNA]</scope>
    <source>
        <strain evidence="5">CGMCC 1.15644</strain>
    </source>
</reference>
<evidence type="ECO:0000313" key="5">
    <source>
        <dbReference type="Proteomes" id="UP000622648"/>
    </source>
</evidence>
<dbReference type="Pfam" id="PF12836">
    <property type="entry name" value="HHH_3"/>
    <property type="match status" value="2"/>
</dbReference>
<dbReference type="EMBL" id="BMJO01000001">
    <property type="protein sequence ID" value="GGE43230.1"/>
    <property type="molecule type" value="Genomic_DNA"/>
</dbReference>
<dbReference type="Gene3D" id="1.10.150.280">
    <property type="entry name" value="AF1531-like domain"/>
    <property type="match status" value="2"/>
</dbReference>
<evidence type="ECO:0000313" key="2">
    <source>
        <dbReference type="EMBL" id="GGE43230.1"/>
    </source>
</evidence>
<reference evidence="2" key="4">
    <citation type="submission" date="2024-05" db="EMBL/GenBank/DDBJ databases">
        <authorList>
            <person name="Sun Q."/>
            <person name="Zhou Y."/>
        </authorList>
    </citation>
    <scope>NUCLEOTIDE SEQUENCE</scope>
    <source>
        <strain evidence="2">CGMCC 1.15644</strain>
    </source>
</reference>
<evidence type="ECO:0000256" key="1">
    <source>
        <dbReference type="SAM" id="Phobius"/>
    </source>
</evidence>
<evidence type="ECO:0000313" key="4">
    <source>
        <dbReference type="Proteomes" id="UP000295684"/>
    </source>
</evidence>